<dbReference type="Proteomes" id="UP001497392">
    <property type="component" value="Unassembled WGS sequence"/>
</dbReference>
<keyword evidence="2" id="KW-1185">Reference proteome</keyword>
<gene>
    <name evidence="1" type="primary">g9866</name>
    <name evidence="1" type="ORF">VP750_LOCUS8886</name>
</gene>
<accession>A0ABP1G6P0</accession>
<evidence type="ECO:0000313" key="1">
    <source>
        <dbReference type="EMBL" id="CAL5226980.1"/>
    </source>
</evidence>
<name>A0ABP1G6P0_9CHLO</name>
<reference evidence="1 2" key="1">
    <citation type="submission" date="2024-06" db="EMBL/GenBank/DDBJ databases">
        <authorList>
            <person name="Kraege A."/>
            <person name="Thomma B."/>
        </authorList>
    </citation>
    <scope>NUCLEOTIDE SEQUENCE [LARGE SCALE GENOMIC DNA]</scope>
</reference>
<comment type="caution">
    <text evidence="1">The sequence shown here is derived from an EMBL/GenBank/DDBJ whole genome shotgun (WGS) entry which is preliminary data.</text>
</comment>
<sequence>MFTIIVAGLLVFSNVTLFYVLVNLLKPGQRRIFGCEHANSKRSLPVRSERHHIAVRARSSLARHSGKAATLKALKKLKGCLCANPPEEQLPLFQIHCTDFRRSMDGARAQVREQPRRMSKMHSWPPMEQGIERPMSDLDPVFSVPVLPKILCTVPEHEPAPMAAPLAKPGDLYAEASAALDSRRQAEELRRVLRSMYKNHFEMQSEVSFAPPKGPFAEQAYTMTPTADDLKVELLAHACKLPASGPPPRAGRPARAASAGAELPATFMGASGTQLAQPPMAFPACSSCPPEFWGEEKGQELSAQRPARSMESLLDNLLDMSVAALVSGGSTPRIREAFSAAAPKLLPVSFHSPFDLPEAYSHVSGARCMGGPQEVMA</sequence>
<evidence type="ECO:0000313" key="2">
    <source>
        <dbReference type="Proteomes" id="UP001497392"/>
    </source>
</evidence>
<protein>
    <submittedName>
        <fullName evidence="1">G9866 protein</fullName>
    </submittedName>
</protein>
<organism evidence="1 2">
    <name type="scientific">Coccomyxa viridis</name>
    <dbReference type="NCBI Taxonomy" id="1274662"/>
    <lineage>
        <taxon>Eukaryota</taxon>
        <taxon>Viridiplantae</taxon>
        <taxon>Chlorophyta</taxon>
        <taxon>core chlorophytes</taxon>
        <taxon>Trebouxiophyceae</taxon>
        <taxon>Trebouxiophyceae incertae sedis</taxon>
        <taxon>Coccomyxaceae</taxon>
        <taxon>Coccomyxa</taxon>
    </lineage>
</organism>
<proteinExistence type="predicted"/>
<dbReference type="EMBL" id="CAXHTA020000016">
    <property type="protein sequence ID" value="CAL5226980.1"/>
    <property type="molecule type" value="Genomic_DNA"/>
</dbReference>